<name>A0AC59YFK9_RANTA</name>
<reference evidence="1" key="2">
    <citation type="submission" date="2025-03" db="EMBL/GenBank/DDBJ databases">
        <authorList>
            <consortium name="ELIXIR-Norway"/>
            <consortium name="Elixir Norway"/>
        </authorList>
    </citation>
    <scope>NUCLEOTIDE SEQUENCE</scope>
</reference>
<accession>A0AC59YFK9</accession>
<reference evidence="1" key="1">
    <citation type="submission" date="2023-05" db="EMBL/GenBank/DDBJ databases">
        <authorList>
            <consortium name="ELIXIR-Norway"/>
        </authorList>
    </citation>
    <scope>NUCLEOTIDE SEQUENCE</scope>
</reference>
<dbReference type="EMBL" id="OX596099">
    <property type="protein sequence ID" value="CAM9657741.1"/>
    <property type="molecule type" value="Genomic_DNA"/>
</dbReference>
<evidence type="ECO:0000313" key="1">
    <source>
        <dbReference type="EMBL" id="CAM9657741.1"/>
    </source>
</evidence>
<organism evidence="1 2">
    <name type="scientific">Rangifer tarandus platyrhynchus</name>
    <name type="common">Svalbard reindeer</name>
    <dbReference type="NCBI Taxonomy" id="3082113"/>
    <lineage>
        <taxon>Eukaryota</taxon>
        <taxon>Metazoa</taxon>
        <taxon>Chordata</taxon>
        <taxon>Craniata</taxon>
        <taxon>Vertebrata</taxon>
        <taxon>Euteleostomi</taxon>
        <taxon>Mammalia</taxon>
        <taxon>Eutheria</taxon>
        <taxon>Laurasiatheria</taxon>
        <taxon>Artiodactyla</taxon>
        <taxon>Ruminantia</taxon>
        <taxon>Pecora</taxon>
        <taxon>Cervidae</taxon>
        <taxon>Odocoileinae</taxon>
        <taxon>Rangifer</taxon>
    </lineage>
</organism>
<proteinExistence type="predicted"/>
<protein>
    <submittedName>
        <fullName evidence="1">Uncharacterized protein</fullName>
    </submittedName>
</protein>
<evidence type="ECO:0000313" key="2">
    <source>
        <dbReference type="Proteomes" id="UP001162501"/>
    </source>
</evidence>
<sequence>MFDTVHPHLKPHSINFNLTPYENIPTMSFCFVPEIETYILEQTPPCRGPRTPLCVENRTVQRSFPRASCQPRMSWVLELLSVGRCWALAERTDQLPQSPSCSRCPTPATCLTVACFLVIS</sequence>
<gene>
    <name evidence="1" type="ORF">MRATA1EN22A_LOCUS5597</name>
</gene>
<dbReference type="Proteomes" id="UP001162501">
    <property type="component" value="Chromosome 15"/>
</dbReference>